<dbReference type="InterPro" id="IPR025641">
    <property type="entry name" value="DUF4340"/>
</dbReference>
<name>A0ABY6BEX1_9GAMM</name>
<dbReference type="RefSeq" id="WP_261695544.1">
    <property type="nucleotide sequence ID" value="NZ_CP104694.1"/>
</dbReference>
<gene>
    <name evidence="2" type="ORF">N4264_02730</name>
</gene>
<evidence type="ECO:0000313" key="2">
    <source>
        <dbReference type="EMBL" id="UXI68586.1"/>
    </source>
</evidence>
<sequence length="260" mass="28694">MKRETRKNLFLLSLVTALAAGSWWVVIGERQAAYTPLTTMAADIDILAIDCPSQCRSRRFAREEGRWQMREPYAMPAEPEAVRRLLALAVAPSRSRRPASQYDLSKIGLRPALAIVTIGHEALSLGGTDAINGDRYVRIGGDVALVADRFSAWVLAPPESEIDRHPAAPLTVHSVLVEGNPHPELVPAWQTVTASQVQTPVQISASDKTILVELVASDADEQVRLRVLPREGRYVALREQPPLAYWLDEAQVQQLLPATR</sequence>
<proteinExistence type="predicted"/>
<protein>
    <submittedName>
        <fullName evidence="2">DUF4340 domain-containing protein</fullName>
    </submittedName>
</protein>
<reference evidence="2" key="1">
    <citation type="submission" date="2022-09" db="EMBL/GenBank/DDBJ databases">
        <title>Tahibacter sp. nov., isolated from a fresh water.</title>
        <authorList>
            <person name="Baek J.H."/>
            <person name="Lee J.K."/>
            <person name="Kim J.M."/>
            <person name="Jeon C.O."/>
        </authorList>
    </citation>
    <scope>NUCLEOTIDE SEQUENCE</scope>
    <source>
        <strain evidence="2">W38</strain>
    </source>
</reference>
<evidence type="ECO:0000313" key="3">
    <source>
        <dbReference type="Proteomes" id="UP001064632"/>
    </source>
</evidence>
<dbReference type="EMBL" id="CP104694">
    <property type="protein sequence ID" value="UXI68586.1"/>
    <property type="molecule type" value="Genomic_DNA"/>
</dbReference>
<accession>A0ABY6BEX1</accession>
<organism evidence="2 3">
    <name type="scientific">Tahibacter amnicola</name>
    <dbReference type="NCBI Taxonomy" id="2976241"/>
    <lineage>
        <taxon>Bacteria</taxon>
        <taxon>Pseudomonadati</taxon>
        <taxon>Pseudomonadota</taxon>
        <taxon>Gammaproteobacteria</taxon>
        <taxon>Lysobacterales</taxon>
        <taxon>Rhodanobacteraceae</taxon>
        <taxon>Tahibacter</taxon>
    </lineage>
</organism>
<evidence type="ECO:0000259" key="1">
    <source>
        <dbReference type="Pfam" id="PF14238"/>
    </source>
</evidence>
<dbReference type="Proteomes" id="UP001064632">
    <property type="component" value="Chromosome"/>
</dbReference>
<dbReference type="Pfam" id="PF14238">
    <property type="entry name" value="DUF4340"/>
    <property type="match status" value="1"/>
</dbReference>
<feature type="domain" description="DUF4340" evidence="1">
    <location>
        <begin position="67"/>
        <end position="165"/>
    </location>
</feature>
<keyword evidence="3" id="KW-1185">Reference proteome</keyword>